<organism evidence="1 2">
    <name type="scientific">Antricoccus suffuscus</name>
    <dbReference type="NCBI Taxonomy" id="1629062"/>
    <lineage>
        <taxon>Bacteria</taxon>
        <taxon>Bacillati</taxon>
        <taxon>Actinomycetota</taxon>
        <taxon>Actinomycetes</taxon>
        <taxon>Geodermatophilales</taxon>
        <taxon>Antricoccaceae</taxon>
        <taxon>Antricoccus</taxon>
    </lineage>
</organism>
<dbReference type="OrthoDB" id="4925074at2"/>
<dbReference type="Proteomes" id="UP000237752">
    <property type="component" value="Unassembled WGS sequence"/>
</dbReference>
<gene>
    <name evidence="1" type="ORF">CLV47_10182</name>
</gene>
<evidence type="ECO:0000313" key="1">
    <source>
        <dbReference type="EMBL" id="PRZ43958.1"/>
    </source>
</evidence>
<protein>
    <submittedName>
        <fullName evidence="1">Uncharacterized protein</fullName>
    </submittedName>
</protein>
<dbReference type="AlphaFoldDB" id="A0A2T1A6K1"/>
<reference evidence="1 2" key="1">
    <citation type="submission" date="2018-03" db="EMBL/GenBank/DDBJ databases">
        <title>Genomic Encyclopedia of Archaeal and Bacterial Type Strains, Phase II (KMG-II): from individual species to whole genera.</title>
        <authorList>
            <person name="Goeker M."/>
        </authorList>
    </citation>
    <scope>NUCLEOTIDE SEQUENCE [LARGE SCALE GENOMIC DNA]</scope>
    <source>
        <strain evidence="1 2">DSM 100065</strain>
    </source>
</reference>
<sequence length="74" mass="8297">MKSYNSPHVYTAEDTHGAPPDTAAAVYRAYNATWDWVSASGTVSTDPRTRTMYLTVTQQSDGRWLVSTFDYTDL</sequence>
<comment type="caution">
    <text evidence="1">The sequence shown here is derived from an EMBL/GenBank/DDBJ whole genome shotgun (WGS) entry which is preliminary data.</text>
</comment>
<accession>A0A2T1A6K1</accession>
<evidence type="ECO:0000313" key="2">
    <source>
        <dbReference type="Proteomes" id="UP000237752"/>
    </source>
</evidence>
<keyword evidence="2" id="KW-1185">Reference proteome</keyword>
<proteinExistence type="predicted"/>
<dbReference type="RefSeq" id="WP_146135234.1">
    <property type="nucleotide sequence ID" value="NZ_PVUE01000001.1"/>
</dbReference>
<name>A0A2T1A6K1_9ACTN</name>
<dbReference type="EMBL" id="PVUE01000001">
    <property type="protein sequence ID" value="PRZ43958.1"/>
    <property type="molecule type" value="Genomic_DNA"/>
</dbReference>